<feature type="compositionally biased region" description="Acidic residues" evidence="1">
    <location>
        <begin position="59"/>
        <end position="74"/>
    </location>
</feature>
<feature type="region of interest" description="Disordered" evidence="1">
    <location>
        <begin position="1"/>
        <end position="24"/>
    </location>
</feature>
<protein>
    <submittedName>
        <fullName evidence="2">Uncharacterized protein</fullName>
    </submittedName>
</protein>
<feature type="compositionally biased region" description="Basic and acidic residues" evidence="1">
    <location>
        <begin position="393"/>
        <end position="403"/>
    </location>
</feature>
<dbReference type="GO" id="GO:0005739">
    <property type="term" value="C:mitochondrion"/>
    <property type="evidence" value="ECO:0007669"/>
    <property type="project" value="TreeGrafter"/>
</dbReference>
<feature type="compositionally biased region" description="Basic and acidic residues" evidence="1">
    <location>
        <begin position="42"/>
        <end position="58"/>
    </location>
</feature>
<dbReference type="PANTHER" id="PTHR11695">
    <property type="entry name" value="ALCOHOL DEHYDROGENASE RELATED"/>
    <property type="match status" value="1"/>
</dbReference>
<reference evidence="2" key="1">
    <citation type="submission" date="2023-03" db="EMBL/GenBank/DDBJ databases">
        <title>Massive genome expansion in bonnet fungi (Mycena s.s.) driven by repeated elements and novel gene families across ecological guilds.</title>
        <authorList>
            <consortium name="Lawrence Berkeley National Laboratory"/>
            <person name="Harder C.B."/>
            <person name="Miyauchi S."/>
            <person name="Viragh M."/>
            <person name="Kuo A."/>
            <person name="Thoen E."/>
            <person name="Andreopoulos B."/>
            <person name="Lu D."/>
            <person name="Skrede I."/>
            <person name="Drula E."/>
            <person name="Henrissat B."/>
            <person name="Morin E."/>
            <person name="Kohler A."/>
            <person name="Barry K."/>
            <person name="LaButti K."/>
            <person name="Morin E."/>
            <person name="Salamov A."/>
            <person name="Lipzen A."/>
            <person name="Mereny Z."/>
            <person name="Hegedus B."/>
            <person name="Baldrian P."/>
            <person name="Stursova M."/>
            <person name="Weitz H."/>
            <person name="Taylor A."/>
            <person name="Grigoriev I.V."/>
            <person name="Nagy L.G."/>
            <person name="Martin F."/>
            <person name="Kauserud H."/>
        </authorList>
    </citation>
    <scope>NUCLEOTIDE SEQUENCE</scope>
    <source>
        <strain evidence="2">CBHHK173m</strain>
    </source>
</reference>
<proteinExistence type="predicted"/>
<evidence type="ECO:0000256" key="1">
    <source>
        <dbReference type="SAM" id="MobiDB-lite"/>
    </source>
</evidence>
<sequence>MAKPTLLQSLLGRPSQKYSLPAPKQYYSDRPAMMRIAAALDIPHDAPPTDHHDHHHDPDDNDDDDEDGDGDEPDVFYTPRSSVASDASMALTITTPPTSDAGHTANRDSLYTDEDWVKDIHWLATAIQKPPKRHPIPPPPPPPPRLSRTQPPSIMMSMTTLLEQEDEDAPPVPPKLSAPPSSVIVSARGPSSRSSRSSRAPSPPAAASHRRARSHGTASTSSDYYVPPPPPSGPPELPSYGTPAYTSLTIPAAPTPSRPLSRSGSLSTRIRASLRRETVDLSRSRLAQATMASVEVVGGLASHSYAGPPRLGFTHYRPPPQSVPKASVLVQVWAVGLDAVDLHLLGAGNTANTGSRVNLTRTRSRTQSFGRFVGRTMSISRRTASDSGSMPEFNDKEKDRDAPHAAPQVGFIPGRSFVGRVLECGWEVRDEVARRGEWVVGLLDVRKSGALAEFIVVDRHRIHRVPYPHTQPSTAASSPSSSAPSSLSSSASTVSSSRRTPGQNRDSPYPPRPSSVSFRDIPPPPRSGSHHSQHKRFRSAPPPPPPPPPGLTLTELALLPLGLAAHRAVRTLAGIEASAPSHTSEVKPGGELEENAWEAEDARPAQGQGTARRRALVLQGHAGTGGLVARMLVQRGWRVCVHAPGSLACAAAGSFSTSASASAASCAGGEDAEPKPETDEDRAHMRAVQARVRGWGVEEVVFDDGGAPAEHAAGGASAREGAAVRAVERLVADGDVFDAVVDTVGGRAVWEAGERLLAGPGGSGRKQFTTTVGDCAARPVPTAGDNFRAGLRALRGNAQTSGAAAGKAGKGKSKGKGKGKGEKGENEKRRSEVAYAWVSAAQDVDWEGADVRDALGALVQLALRPPGAGGVRPVGEAECAFERAGEVFEAGEGCGDTRAAVMRGGSVVVRVVE</sequence>
<feature type="compositionally biased region" description="Pro residues" evidence="1">
    <location>
        <begin position="540"/>
        <end position="550"/>
    </location>
</feature>
<accession>A0AAD6XRE0</accession>
<dbReference type="InterPro" id="IPR011032">
    <property type="entry name" value="GroES-like_sf"/>
</dbReference>
<dbReference type="SUPFAM" id="SSF50129">
    <property type="entry name" value="GroES-like"/>
    <property type="match status" value="1"/>
</dbReference>
<feature type="compositionally biased region" description="Polar residues" evidence="1">
    <location>
        <begin position="79"/>
        <end position="98"/>
    </location>
</feature>
<gene>
    <name evidence="2" type="ORF">B0H15DRAFT_931268</name>
</gene>
<dbReference type="PANTHER" id="PTHR11695:SF294">
    <property type="entry name" value="RETICULON-4-INTERACTING PROTEIN 1, MITOCHONDRIAL"/>
    <property type="match status" value="1"/>
</dbReference>
<evidence type="ECO:0000313" key="3">
    <source>
        <dbReference type="Proteomes" id="UP001222325"/>
    </source>
</evidence>
<keyword evidence="3" id="KW-1185">Reference proteome</keyword>
<dbReference type="InterPro" id="IPR050700">
    <property type="entry name" value="YIM1/Zinc_Alcohol_DH_Fams"/>
</dbReference>
<comment type="caution">
    <text evidence="2">The sequence shown here is derived from an EMBL/GenBank/DDBJ whole genome shotgun (WGS) entry which is preliminary data.</text>
</comment>
<dbReference type="Gene3D" id="3.90.180.10">
    <property type="entry name" value="Medium-chain alcohol dehydrogenases, catalytic domain"/>
    <property type="match status" value="1"/>
</dbReference>
<feature type="compositionally biased region" description="Low complexity" evidence="1">
    <location>
        <begin position="258"/>
        <end position="269"/>
    </location>
</feature>
<feature type="compositionally biased region" description="Basic and acidic residues" evidence="1">
    <location>
        <begin position="819"/>
        <end position="830"/>
    </location>
</feature>
<dbReference type="Proteomes" id="UP001222325">
    <property type="component" value="Unassembled WGS sequence"/>
</dbReference>
<feature type="region of interest" description="Disordered" evidence="1">
    <location>
        <begin position="798"/>
        <end position="830"/>
    </location>
</feature>
<feature type="compositionally biased region" description="Pro residues" evidence="1">
    <location>
        <begin position="226"/>
        <end position="237"/>
    </location>
</feature>
<name>A0AAD6XRE0_9AGAR</name>
<feature type="region of interest" description="Disordered" evidence="1">
    <location>
        <begin position="381"/>
        <end position="409"/>
    </location>
</feature>
<organism evidence="2 3">
    <name type="scientific">Mycena belliarum</name>
    <dbReference type="NCBI Taxonomy" id="1033014"/>
    <lineage>
        <taxon>Eukaryota</taxon>
        <taxon>Fungi</taxon>
        <taxon>Dikarya</taxon>
        <taxon>Basidiomycota</taxon>
        <taxon>Agaricomycotina</taxon>
        <taxon>Agaricomycetes</taxon>
        <taxon>Agaricomycetidae</taxon>
        <taxon>Agaricales</taxon>
        <taxon>Marasmiineae</taxon>
        <taxon>Mycenaceae</taxon>
        <taxon>Mycena</taxon>
    </lineage>
</organism>
<feature type="compositionally biased region" description="Low complexity" evidence="1">
    <location>
        <begin position="472"/>
        <end position="497"/>
    </location>
</feature>
<feature type="compositionally biased region" description="Basic residues" evidence="1">
    <location>
        <begin position="528"/>
        <end position="538"/>
    </location>
</feature>
<feature type="region of interest" description="Disordered" evidence="1">
    <location>
        <begin position="37"/>
        <end position="106"/>
    </location>
</feature>
<feature type="region of interest" description="Disordered" evidence="1">
    <location>
        <begin position="123"/>
        <end position="269"/>
    </location>
</feature>
<feature type="compositionally biased region" description="Pro residues" evidence="1">
    <location>
        <begin position="136"/>
        <end position="145"/>
    </location>
</feature>
<dbReference type="AlphaFoldDB" id="A0AAD6XRE0"/>
<feature type="region of interest" description="Disordered" evidence="1">
    <location>
        <begin position="467"/>
        <end position="552"/>
    </location>
</feature>
<evidence type="ECO:0000313" key="2">
    <source>
        <dbReference type="EMBL" id="KAJ7087267.1"/>
    </source>
</evidence>
<feature type="compositionally biased region" description="Low complexity" evidence="1">
    <location>
        <begin position="215"/>
        <end position="225"/>
    </location>
</feature>
<feature type="compositionally biased region" description="Basic residues" evidence="1">
    <location>
        <begin position="809"/>
        <end position="818"/>
    </location>
</feature>
<dbReference type="EMBL" id="JARJCN010000029">
    <property type="protein sequence ID" value="KAJ7087267.1"/>
    <property type="molecule type" value="Genomic_DNA"/>
</dbReference>
<feature type="compositionally biased region" description="Low complexity" evidence="1">
    <location>
        <begin position="178"/>
        <end position="200"/>
    </location>
</feature>